<dbReference type="Proteomes" id="UP000805193">
    <property type="component" value="Unassembled WGS sequence"/>
</dbReference>
<sequence length="117" mass="13506">MPSWQRRASSRWCVGGLHHLPSLDPSRFRLGTGRLSLIPHLPRNQMWRRALHLREVALVLPPTQRDRLSNDMPALITRSPPRRKERAPRPKPLEKPSTFKEQQAPLLPPPSHLKRSG</sequence>
<gene>
    <name evidence="1" type="ORF">HPB47_014322</name>
</gene>
<organism evidence="1 2">
    <name type="scientific">Ixodes persulcatus</name>
    <name type="common">Taiga tick</name>
    <dbReference type="NCBI Taxonomy" id="34615"/>
    <lineage>
        <taxon>Eukaryota</taxon>
        <taxon>Metazoa</taxon>
        <taxon>Ecdysozoa</taxon>
        <taxon>Arthropoda</taxon>
        <taxon>Chelicerata</taxon>
        <taxon>Arachnida</taxon>
        <taxon>Acari</taxon>
        <taxon>Parasitiformes</taxon>
        <taxon>Ixodida</taxon>
        <taxon>Ixodoidea</taxon>
        <taxon>Ixodidae</taxon>
        <taxon>Ixodinae</taxon>
        <taxon>Ixodes</taxon>
    </lineage>
</organism>
<comment type="caution">
    <text evidence="1">The sequence shown here is derived from an EMBL/GenBank/DDBJ whole genome shotgun (WGS) entry which is preliminary data.</text>
</comment>
<dbReference type="EMBL" id="JABSTQ010002648">
    <property type="protein sequence ID" value="KAG0443977.1"/>
    <property type="molecule type" value="Genomic_DNA"/>
</dbReference>
<reference evidence="1 2" key="1">
    <citation type="journal article" date="2020" name="Cell">
        <title>Large-Scale Comparative Analyses of Tick Genomes Elucidate Their Genetic Diversity and Vector Capacities.</title>
        <authorList>
            <consortium name="Tick Genome and Microbiome Consortium (TIGMIC)"/>
            <person name="Jia N."/>
            <person name="Wang J."/>
            <person name="Shi W."/>
            <person name="Du L."/>
            <person name="Sun Y."/>
            <person name="Zhan W."/>
            <person name="Jiang J.F."/>
            <person name="Wang Q."/>
            <person name="Zhang B."/>
            <person name="Ji P."/>
            <person name="Bell-Sakyi L."/>
            <person name="Cui X.M."/>
            <person name="Yuan T.T."/>
            <person name="Jiang B.G."/>
            <person name="Yang W.F."/>
            <person name="Lam T.T."/>
            <person name="Chang Q.C."/>
            <person name="Ding S.J."/>
            <person name="Wang X.J."/>
            <person name="Zhu J.G."/>
            <person name="Ruan X.D."/>
            <person name="Zhao L."/>
            <person name="Wei J.T."/>
            <person name="Ye R.Z."/>
            <person name="Que T.C."/>
            <person name="Du C.H."/>
            <person name="Zhou Y.H."/>
            <person name="Cheng J.X."/>
            <person name="Dai P.F."/>
            <person name="Guo W.B."/>
            <person name="Han X.H."/>
            <person name="Huang E.J."/>
            <person name="Li L.F."/>
            <person name="Wei W."/>
            <person name="Gao Y.C."/>
            <person name="Liu J.Z."/>
            <person name="Shao H.Z."/>
            <person name="Wang X."/>
            <person name="Wang C.C."/>
            <person name="Yang T.C."/>
            <person name="Huo Q.B."/>
            <person name="Li W."/>
            <person name="Chen H.Y."/>
            <person name="Chen S.E."/>
            <person name="Zhou L.G."/>
            <person name="Ni X.B."/>
            <person name="Tian J.H."/>
            <person name="Sheng Y."/>
            <person name="Liu T."/>
            <person name="Pan Y.S."/>
            <person name="Xia L.Y."/>
            <person name="Li J."/>
            <person name="Zhao F."/>
            <person name="Cao W.C."/>
        </authorList>
    </citation>
    <scope>NUCLEOTIDE SEQUENCE [LARGE SCALE GENOMIC DNA]</scope>
    <source>
        <strain evidence="1">Iper-2018</strain>
    </source>
</reference>
<evidence type="ECO:0000313" key="2">
    <source>
        <dbReference type="Proteomes" id="UP000805193"/>
    </source>
</evidence>
<accession>A0AC60QXN4</accession>
<name>A0AC60QXN4_IXOPE</name>
<proteinExistence type="predicted"/>
<evidence type="ECO:0000313" key="1">
    <source>
        <dbReference type="EMBL" id="KAG0443977.1"/>
    </source>
</evidence>
<keyword evidence="2" id="KW-1185">Reference proteome</keyword>
<protein>
    <submittedName>
        <fullName evidence="1">Uncharacterized protein</fullName>
    </submittedName>
</protein>